<feature type="compositionally biased region" description="Basic and acidic residues" evidence="1">
    <location>
        <begin position="1"/>
        <end position="12"/>
    </location>
</feature>
<sequence length="64" mass="7542">MPTDSILHERKSSYTHPNQNDYDRISEYNGLDIELFNTWKENNQGIGRQDTTPDGNSTTLHYRR</sequence>
<evidence type="ECO:0000256" key="1">
    <source>
        <dbReference type="SAM" id="MobiDB-lite"/>
    </source>
</evidence>
<feature type="region of interest" description="Disordered" evidence="1">
    <location>
        <begin position="1"/>
        <end position="23"/>
    </location>
</feature>
<gene>
    <name evidence="2" type="ORF">S01H4_37187</name>
</gene>
<proteinExistence type="predicted"/>
<dbReference type="AlphaFoldDB" id="X1DPC2"/>
<dbReference type="EMBL" id="BART01019955">
    <property type="protein sequence ID" value="GAG98281.1"/>
    <property type="molecule type" value="Genomic_DNA"/>
</dbReference>
<feature type="region of interest" description="Disordered" evidence="1">
    <location>
        <begin position="41"/>
        <end position="64"/>
    </location>
</feature>
<reference evidence="2" key="1">
    <citation type="journal article" date="2014" name="Front. Microbiol.">
        <title>High frequency of phylogenetically diverse reductive dehalogenase-homologous genes in deep subseafloor sedimentary metagenomes.</title>
        <authorList>
            <person name="Kawai M."/>
            <person name="Futagami T."/>
            <person name="Toyoda A."/>
            <person name="Takaki Y."/>
            <person name="Nishi S."/>
            <person name="Hori S."/>
            <person name="Arai W."/>
            <person name="Tsubouchi T."/>
            <person name="Morono Y."/>
            <person name="Uchiyama I."/>
            <person name="Ito T."/>
            <person name="Fujiyama A."/>
            <person name="Inagaki F."/>
            <person name="Takami H."/>
        </authorList>
    </citation>
    <scope>NUCLEOTIDE SEQUENCE</scope>
    <source>
        <strain evidence="2">Expedition CK06-06</strain>
    </source>
</reference>
<organism evidence="2">
    <name type="scientific">marine sediment metagenome</name>
    <dbReference type="NCBI Taxonomy" id="412755"/>
    <lineage>
        <taxon>unclassified sequences</taxon>
        <taxon>metagenomes</taxon>
        <taxon>ecological metagenomes</taxon>
    </lineage>
</organism>
<evidence type="ECO:0000313" key="2">
    <source>
        <dbReference type="EMBL" id="GAG98281.1"/>
    </source>
</evidence>
<name>X1DPC2_9ZZZZ</name>
<comment type="caution">
    <text evidence="2">The sequence shown here is derived from an EMBL/GenBank/DDBJ whole genome shotgun (WGS) entry which is preliminary data.</text>
</comment>
<protein>
    <submittedName>
        <fullName evidence="2">Uncharacterized protein</fullName>
    </submittedName>
</protein>
<accession>X1DPC2</accession>